<proteinExistence type="inferred from homology"/>
<comment type="similarity">
    <text evidence="2">Belongs to the TrbI/VirB10 family.</text>
</comment>
<evidence type="ECO:0000256" key="5">
    <source>
        <dbReference type="ARBA" id="ARBA00023136"/>
    </source>
</evidence>
<comment type="subcellular location">
    <subcellularLocation>
        <location evidence="1">Membrane</location>
        <topology evidence="1">Single-pass membrane protein</topology>
    </subcellularLocation>
</comment>
<evidence type="ECO:0000313" key="8">
    <source>
        <dbReference type="EMBL" id="MDF0601638.1"/>
    </source>
</evidence>
<keyword evidence="4 7" id="KW-1133">Transmembrane helix</keyword>
<protein>
    <submittedName>
        <fullName evidence="8">TrbI/VirB10 family protein</fullName>
    </submittedName>
</protein>
<accession>A0AAE3NP79</accession>
<feature type="region of interest" description="Disordered" evidence="6">
    <location>
        <begin position="1"/>
        <end position="23"/>
    </location>
</feature>
<organism evidence="8 9">
    <name type="scientific">Psychromarinibacter sediminicola</name>
    <dbReference type="NCBI Taxonomy" id="3033385"/>
    <lineage>
        <taxon>Bacteria</taxon>
        <taxon>Pseudomonadati</taxon>
        <taxon>Pseudomonadota</taxon>
        <taxon>Alphaproteobacteria</taxon>
        <taxon>Rhodobacterales</taxon>
        <taxon>Paracoccaceae</taxon>
        <taxon>Psychromarinibacter</taxon>
    </lineage>
</organism>
<evidence type="ECO:0000256" key="7">
    <source>
        <dbReference type="SAM" id="Phobius"/>
    </source>
</evidence>
<dbReference type="RefSeq" id="WP_275567779.1">
    <property type="nucleotide sequence ID" value="NZ_JARGYC010000031.1"/>
</dbReference>
<dbReference type="GO" id="GO:0016020">
    <property type="term" value="C:membrane"/>
    <property type="evidence" value="ECO:0007669"/>
    <property type="project" value="UniProtKB-SubCell"/>
</dbReference>
<sequence length="396" mass="42580">MSEKPEKSPEIEDGEDIAASLRLRADPPRAMRLSRRTLMVLGTVGGLGLGAILIIALQDREPVDGPQELYSTERIQEAEGLSRLPADYTDVPQLGPPLPGELGRPILSAQRRGEPVPSPVVTTPAADPEEQRRAQEMEAARLSQLFAEASTTVQAQSQASQVAAAPSTTESFFPANAASAAPDATQRHEAFLDEPVDRRTTSTDRLTDPPSPYVVQAGAVIPAALVTGLRSDLPGQITAQVTSHVYDSPTGRFLLIPQGSRLIGEYDSRVAFGQSRVLLAWTRLILPNGRSITLERQPGADEAGYAGLEDGVDHHWGRLFMAAGLATILNIGVELGADDDDDIARAIREGTQDTVGRAGDEIVRRQISIPPTLTVDPGFPVRVMVTRDLILEPYRS</sequence>
<feature type="compositionally biased region" description="Basic and acidic residues" evidence="6">
    <location>
        <begin position="1"/>
        <end position="10"/>
    </location>
</feature>
<evidence type="ECO:0000256" key="1">
    <source>
        <dbReference type="ARBA" id="ARBA00004167"/>
    </source>
</evidence>
<dbReference type="Pfam" id="PF03743">
    <property type="entry name" value="TrbI"/>
    <property type="match status" value="1"/>
</dbReference>
<keyword evidence="3 7" id="KW-0812">Transmembrane</keyword>
<dbReference type="EMBL" id="JARGYC010000031">
    <property type="protein sequence ID" value="MDF0601638.1"/>
    <property type="molecule type" value="Genomic_DNA"/>
</dbReference>
<dbReference type="AlphaFoldDB" id="A0AAE3NP79"/>
<keyword evidence="5 7" id="KW-0472">Membrane</keyword>
<evidence type="ECO:0000313" key="9">
    <source>
        <dbReference type="Proteomes" id="UP001220964"/>
    </source>
</evidence>
<keyword evidence="9" id="KW-1185">Reference proteome</keyword>
<evidence type="ECO:0000256" key="4">
    <source>
        <dbReference type="ARBA" id="ARBA00022989"/>
    </source>
</evidence>
<gene>
    <name evidence="8" type="ORF">P1J78_12915</name>
</gene>
<dbReference type="Proteomes" id="UP001220964">
    <property type="component" value="Unassembled WGS sequence"/>
</dbReference>
<reference evidence="8" key="1">
    <citation type="submission" date="2023-03" db="EMBL/GenBank/DDBJ databases">
        <title>Multiphase analysis and comparison of six strains from genera Psychromarinibacter, Lutimaribacter, and Maritimibacter, including a novel species: Psychromarinibacter sediminicola sp. nov.</title>
        <authorList>
            <person name="Wang Y.-H."/>
            <person name="Ye M.-Q."/>
            <person name="Du Z.-J."/>
        </authorList>
    </citation>
    <scope>NUCLEOTIDE SEQUENCE</scope>
    <source>
        <strain evidence="8">C21-152</strain>
    </source>
</reference>
<dbReference type="CDD" id="cd16429">
    <property type="entry name" value="VirB10"/>
    <property type="match status" value="1"/>
</dbReference>
<feature type="transmembrane region" description="Helical" evidence="7">
    <location>
        <begin position="38"/>
        <end position="57"/>
    </location>
</feature>
<dbReference type="Gene3D" id="2.40.128.260">
    <property type="entry name" value="Type IV secretion system, VirB10/TraB/TrbI"/>
    <property type="match status" value="1"/>
</dbReference>
<evidence type="ECO:0000256" key="2">
    <source>
        <dbReference type="ARBA" id="ARBA00010265"/>
    </source>
</evidence>
<dbReference type="InterPro" id="IPR042217">
    <property type="entry name" value="T4SS_VirB10/TrbI"/>
</dbReference>
<evidence type="ECO:0000256" key="3">
    <source>
        <dbReference type="ARBA" id="ARBA00022692"/>
    </source>
</evidence>
<comment type="caution">
    <text evidence="8">The sequence shown here is derived from an EMBL/GenBank/DDBJ whole genome shotgun (WGS) entry which is preliminary data.</text>
</comment>
<dbReference type="InterPro" id="IPR005498">
    <property type="entry name" value="T4SS_VirB10/TraB/TrbI"/>
</dbReference>
<evidence type="ECO:0000256" key="6">
    <source>
        <dbReference type="SAM" id="MobiDB-lite"/>
    </source>
</evidence>
<name>A0AAE3NP79_9RHOB</name>